<feature type="domain" description="PAC" evidence="11">
    <location>
        <begin position="214"/>
        <end position="266"/>
    </location>
</feature>
<dbReference type="InterPro" id="IPR000014">
    <property type="entry name" value="PAS"/>
</dbReference>
<organism evidence="12 13">
    <name type="scientific">Thermanaerosceptrum fracticalcis</name>
    <dbReference type="NCBI Taxonomy" id="1712410"/>
    <lineage>
        <taxon>Bacteria</taxon>
        <taxon>Bacillati</taxon>
        <taxon>Bacillota</taxon>
        <taxon>Clostridia</taxon>
        <taxon>Eubacteriales</taxon>
        <taxon>Peptococcaceae</taxon>
        <taxon>Thermanaerosceptrum</taxon>
    </lineage>
</organism>
<feature type="domain" description="Histidine kinase" evidence="9">
    <location>
        <begin position="279"/>
        <end position="487"/>
    </location>
</feature>
<dbReference type="EMBL" id="CP045798">
    <property type="protein sequence ID" value="QNB45019.1"/>
    <property type="molecule type" value="Genomic_DNA"/>
</dbReference>
<feature type="domain" description="PAS" evidence="10">
    <location>
        <begin position="140"/>
        <end position="210"/>
    </location>
</feature>
<dbReference type="SMART" id="SM00387">
    <property type="entry name" value="HATPase_c"/>
    <property type="match status" value="1"/>
</dbReference>
<dbReference type="InterPro" id="IPR004358">
    <property type="entry name" value="Sig_transdc_His_kin-like_C"/>
</dbReference>
<dbReference type="GO" id="GO:0000155">
    <property type="term" value="F:phosphorelay sensor kinase activity"/>
    <property type="evidence" value="ECO:0007669"/>
    <property type="project" value="InterPro"/>
</dbReference>
<dbReference type="SUPFAM" id="SSF47384">
    <property type="entry name" value="Homodimeric domain of signal transducing histidine kinase"/>
    <property type="match status" value="1"/>
</dbReference>
<dbReference type="RefSeq" id="WP_034424639.1">
    <property type="nucleotide sequence ID" value="NZ_CP045798.1"/>
</dbReference>
<evidence type="ECO:0000256" key="6">
    <source>
        <dbReference type="ARBA" id="ARBA00022777"/>
    </source>
</evidence>
<evidence type="ECO:0000256" key="3">
    <source>
        <dbReference type="ARBA" id="ARBA00022553"/>
    </source>
</evidence>
<dbReference type="SMART" id="SM00388">
    <property type="entry name" value="HisKA"/>
    <property type="match status" value="1"/>
</dbReference>
<dbReference type="Gene3D" id="1.10.287.130">
    <property type="match status" value="1"/>
</dbReference>
<dbReference type="InterPro" id="IPR003661">
    <property type="entry name" value="HisK_dim/P_dom"/>
</dbReference>
<dbReference type="PRINTS" id="PR00344">
    <property type="entry name" value="BCTRLSENSOR"/>
</dbReference>
<dbReference type="PANTHER" id="PTHR43065">
    <property type="entry name" value="SENSOR HISTIDINE KINASE"/>
    <property type="match status" value="1"/>
</dbReference>
<keyword evidence="3" id="KW-0597">Phosphoprotein</keyword>
<evidence type="ECO:0000256" key="2">
    <source>
        <dbReference type="ARBA" id="ARBA00012438"/>
    </source>
</evidence>
<dbReference type="InterPro" id="IPR005467">
    <property type="entry name" value="His_kinase_dom"/>
</dbReference>
<dbReference type="InterPro" id="IPR003594">
    <property type="entry name" value="HATPase_dom"/>
</dbReference>
<gene>
    <name evidence="12" type="ORF">BR63_00980</name>
</gene>
<sequence>MYYKDVSCYAQNSLKKIEGLGLGEIIPVDWMAIITVSKRGRLIFEGEIDYSNIGPYLHEYLKTHMAEIYRINDVSLAANNNERESLDIILSPIREEENYKVFFVVAGKNLRYREKDLKIVRFTTKIVYENVLLNNEIVQEKNYLRNIFDSTESAIISIDLQGKITTANKAVKAVFGIEPEKIVGNNYERYLGGKARKVLEEGMSYVQEHNNSFLAREILFTNKFRGKIVLDIAFTPLNDSKKNVVGIVLIIRDVTNKRVLERELEQLKQFAILGELAAGIAHDIKNPLMNIRGCARILEKSLLHQPGCQEFLEPIIHEVDRINEVVEQMLSYVDITKQNSYALLNINEVLNKCYNVILCHKESKHIVIERDLASELPLIRGNNVQLQQAFVNILLNAVQSIEKEGMIRIISSDISGEKRILISIIDNGIGISPREIGKIFAPFYSTKKNGTGLGLSIVEKVIKEHKGEIKINSKCNQGTRVDVFLPY</sequence>
<evidence type="ECO:0000259" key="9">
    <source>
        <dbReference type="PROSITE" id="PS50109"/>
    </source>
</evidence>
<dbReference type="KEGG" id="tfr:BR63_00980"/>
<evidence type="ECO:0000313" key="13">
    <source>
        <dbReference type="Proteomes" id="UP000515847"/>
    </source>
</evidence>
<evidence type="ECO:0000256" key="1">
    <source>
        <dbReference type="ARBA" id="ARBA00000085"/>
    </source>
</evidence>
<dbReference type="PROSITE" id="PS50109">
    <property type="entry name" value="HIS_KIN"/>
    <property type="match status" value="1"/>
</dbReference>
<evidence type="ECO:0000256" key="8">
    <source>
        <dbReference type="ARBA" id="ARBA00023012"/>
    </source>
</evidence>
<dbReference type="NCBIfam" id="TIGR00229">
    <property type="entry name" value="sensory_box"/>
    <property type="match status" value="1"/>
</dbReference>
<dbReference type="PANTHER" id="PTHR43065:SF10">
    <property type="entry name" value="PEROXIDE STRESS-ACTIVATED HISTIDINE KINASE MAK3"/>
    <property type="match status" value="1"/>
</dbReference>
<protein>
    <recommendedName>
        <fullName evidence="2">histidine kinase</fullName>
        <ecNumber evidence="2">2.7.13.3</ecNumber>
    </recommendedName>
</protein>
<dbReference type="Proteomes" id="UP000515847">
    <property type="component" value="Chromosome"/>
</dbReference>
<dbReference type="AlphaFoldDB" id="A0A7G6DYW5"/>
<dbReference type="CDD" id="cd00082">
    <property type="entry name" value="HisKA"/>
    <property type="match status" value="1"/>
</dbReference>
<reference evidence="12 13" key="1">
    <citation type="journal article" date="2019" name="Front. Microbiol.">
        <title>Thermoanaerosceptrum fracticalcis gen. nov. sp. nov., a Novel Fumarate-Fermenting Microorganism From a Deep Fractured Carbonate Aquifer of the US Great Basin.</title>
        <authorList>
            <person name="Hamilton-Brehm S.D."/>
            <person name="Stewart L.E."/>
            <person name="Zavarin M."/>
            <person name="Caldwell M."/>
            <person name="Lawson P.A."/>
            <person name="Onstott T.C."/>
            <person name="Grzymski J."/>
            <person name="Neveux I."/>
            <person name="Lollar B.S."/>
            <person name="Russell C.E."/>
            <person name="Moser D.P."/>
        </authorList>
    </citation>
    <scope>NUCLEOTIDE SEQUENCE [LARGE SCALE GENOMIC DNA]</scope>
    <source>
        <strain evidence="12 13">DRI-13</strain>
    </source>
</reference>
<name>A0A7G6DYW5_THEFR</name>
<dbReference type="InterPro" id="IPR036890">
    <property type="entry name" value="HATPase_C_sf"/>
</dbReference>
<keyword evidence="7" id="KW-0067">ATP-binding</keyword>
<evidence type="ECO:0000259" key="11">
    <source>
        <dbReference type="PROSITE" id="PS50113"/>
    </source>
</evidence>
<evidence type="ECO:0000256" key="5">
    <source>
        <dbReference type="ARBA" id="ARBA00022741"/>
    </source>
</evidence>
<dbReference type="GO" id="GO:0005524">
    <property type="term" value="F:ATP binding"/>
    <property type="evidence" value="ECO:0007669"/>
    <property type="project" value="UniProtKB-KW"/>
</dbReference>
<evidence type="ECO:0000313" key="12">
    <source>
        <dbReference type="EMBL" id="QNB45019.1"/>
    </source>
</evidence>
<dbReference type="Pfam" id="PF00512">
    <property type="entry name" value="HisKA"/>
    <property type="match status" value="1"/>
</dbReference>
<keyword evidence="6" id="KW-0418">Kinase</keyword>
<dbReference type="Pfam" id="PF00989">
    <property type="entry name" value="PAS"/>
    <property type="match status" value="1"/>
</dbReference>
<dbReference type="CDD" id="cd00130">
    <property type="entry name" value="PAS"/>
    <property type="match status" value="1"/>
</dbReference>
<dbReference type="EC" id="2.7.13.3" evidence="2"/>
<keyword evidence="13" id="KW-1185">Reference proteome</keyword>
<keyword evidence="5" id="KW-0547">Nucleotide-binding</keyword>
<proteinExistence type="predicted"/>
<keyword evidence="8" id="KW-0902">Two-component regulatory system</keyword>
<evidence type="ECO:0000259" key="10">
    <source>
        <dbReference type="PROSITE" id="PS50112"/>
    </source>
</evidence>
<dbReference type="GO" id="GO:0006355">
    <property type="term" value="P:regulation of DNA-templated transcription"/>
    <property type="evidence" value="ECO:0007669"/>
    <property type="project" value="InterPro"/>
</dbReference>
<dbReference type="SMART" id="SM00091">
    <property type="entry name" value="PAS"/>
    <property type="match status" value="1"/>
</dbReference>
<dbReference type="Pfam" id="PF02518">
    <property type="entry name" value="HATPase_c"/>
    <property type="match status" value="1"/>
</dbReference>
<dbReference type="InterPro" id="IPR013767">
    <property type="entry name" value="PAS_fold"/>
</dbReference>
<dbReference type="Gene3D" id="3.30.450.20">
    <property type="entry name" value="PAS domain"/>
    <property type="match status" value="1"/>
</dbReference>
<dbReference type="InterPro" id="IPR035965">
    <property type="entry name" value="PAS-like_dom_sf"/>
</dbReference>
<dbReference type="SUPFAM" id="SSF55785">
    <property type="entry name" value="PYP-like sensor domain (PAS domain)"/>
    <property type="match status" value="1"/>
</dbReference>
<keyword evidence="4" id="KW-0808">Transferase</keyword>
<dbReference type="OrthoDB" id="9784397at2"/>
<comment type="catalytic activity">
    <reaction evidence="1">
        <text>ATP + protein L-histidine = ADP + protein N-phospho-L-histidine.</text>
        <dbReference type="EC" id="2.7.13.3"/>
    </reaction>
</comment>
<dbReference type="PROSITE" id="PS50113">
    <property type="entry name" value="PAC"/>
    <property type="match status" value="1"/>
</dbReference>
<dbReference type="Gene3D" id="3.30.565.10">
    <property type="entry name" value="Histidine kinase-like ATPase, C-terminal domain"/>
    <property type="match status" value="1"/>
</dbReference>
<dbReference type="PROSITE" id="PS50112">
    <property type="entry name" value="PAS"/>
    <property type="match status" value="1"/>
</dbReference>
<accession>A0A7G6DYW5</accession>
<dbReference type="InterPro" id="IPR036097">
    <property type="entry name" value="HisK_dim/P_sf"/>
</dbReference>
<dbReference type="SUPFAM" id="SSF55874">
    <property type="entry name" value="ATPase domain of HSP90 chaperone/DNA topoisomerase II/histidine kinase"/>
    <property type="match status" value="1"/>
</dbReference>
<dbReference type="InterPro" id="IPR000700">
    <property type="entry name" value="PAS-assoc_C"/>
</dbReference>
<evidence type="ECO:0000256" key="4">
    <source>
        <dbReference type="ARBA" id="ARBA00022679"/>
    </source>
</evidence>
<evidence type="ECO:0000256" key="7">
    <source>
        <dbReference type="ARBA" id="ARBA00022840"/>
    </source>
</evidence>